<dbReference type="Proteomes" id="UP001273166">
    <property type="component" value="Unassembled WGS sequence"/>
</dbReference>
<organism evidence="2 3">
    <name type="scientific">Chaetomium strumarium</name>
    <dbReference type="NCBI Taxonomy" id="1170767"/>
    <lineage>
        <taxon>Eukaryota</taxon>
        <taxon>Fungi</taxon>
        <taxon>Dikarya</taxon>
        <taxon>Ascomycota</taxon>
        <taxon>Pezizomycotina</taxon>
        <taxon>Sordariomycetes</taxon>
        <taxon>Sordariomycetidae</taxon>
        <taxon>Sordariales</taxon>
        <taxon>Chaetomiaceae</taxon>
        <taxon>Chaetomium</taxon>
    </lineage>
</organism>
<sequence length="147" mass="17377">MNSSHPSIRDTPRSITYTRAYNESYSRHYNKLYRPCTSLSLDERLRAQRDLASTCEHLAKADALMAEIDEERKTRYAAETREGSWRSPSNPYAFDIPRATYPTSSAPSESDLRNQSYSRQQGYNRTHQNWRAEDTRQDWNRWMYGRP</sequence>
<feature type="compositionally biased region" description="Polar residues" evidence="1">
    <location>
        <begin position="101"/>
        <end position="129"/>
    </location>
</feature>
<dbReference type="GeneID" id="87890171"/>
<proteinExistence type="predicted"/>
<dbReference type="EMBL" id="JAUDZG010000001">
    <property type="protein sequence ID" value="KAK3311607.1"/>
    <property type="molecule type" value="Genomic_DNA"/>
</dbReference>
<reference evidence="2" key="1">
    <citation type="journal article" date="2023" name="Mol. Phylogenet. Evol.">
        <title>Genome-scale phylogeny and comparative genomics of the fungal order Sordariales.</title>
        <authorList>
            <person name="Hensen N."/>
            <person name="Bonometti L."/>
            <person name="Westerberg I."/>
            <person name="Brannstrom I.O."/>
            <person name="Guillou S."/>
            <person name="Cros-Aarteil S."/>
            <person name="Calhoun S."/>
            <person name="Haridas S."/>
            <person name="Kuo A."/>
            <person name="Mondo S."/>
            <person name="Pangilinan J."/>
            <person name="Riley R."/>
            <person name="LaButti K."/>
            <person name="Andreopoulos B."/>
            <person name="Lipzen A."/>
            <person name="Chen C."/>
            <person name="Yan M."/>
            <person name="Daum C."/>
            <person name="Ng V."/>
            <person name="Clum A."/>
            <person name="Steindorff A."/>
            <person name="Ohm R.A."/>
            <person name="Martin F."/>
            <person name="Silar P."/>
            <person name="Natvig D.O."/>
            <person name="Lalanne C."/>
            <person name="Gautier V."/>
            <person name="Ament-Velasquez S.L."/>
            <person name="Kruys A."/>
            <person name="Hutchinson M.I."/>
            <person name="Powell A.J."/>
            <person name="Barry K."/>
            <person name="Miller A.N."/>
            <person name="Grigoriev I.V."/>
            <person name="Debuchy R."/>
            <person name="Gladieux P."/>
            <person name="Hiltunen Thoren M."/>
            <person name="Johannesson H."/>
        </authorList>
    </citation>
    <scope>NUCLEOTIDE SEQUENCE</scope>
    <source>
        <strain evidence="2">CBS 333.67</strain>
    </source>
</reference>
<reference evidence="2" key="2">
    <citation type="submission" date="2023-06" db="EMBL/GenBank/DDBJ databases">
        <authorList>
            <consortium name="Lawrence Berkeley National Laboratory"/>
            <person name="Mondo S.J."/>
            <person name="Hensen N."/>
            <person name="Bonometti L."/>
            <person name="Westerberg I."/>
            <person name="Brannstrom I.O."/>
            <person name="Guillou S."/>
            <person name="Cros-Aarteil S."/>
            <person name="Calhoun S."/>
            <person name="Haridas S."/>
            <person name="Kuo A."/>
            <person name="Pangilinan J."/>
            <person name="Riley R."/>
            <person name="Labutti K."/>
            <person name="Andreopoulos B."/>
            <person name="Lipzen A."/>
            <person name="Chen C."/>
            <person name="Yanf M."/>
            <person name="Daum C."/>
            <person name="Ng V."/>
            <person name="Clum A."/>
            <person name="Steindorff A."/>
            <person name="Ohm R."/>
            <person name="Martin F."/>
            <person name="Silar P."/>
            <person name="Natvig D."/>
            <person name="Lalanne C."/>
            <person name="Gautier V."/>
            <person name="Ament-Velasquez S.L."/>
            <person name="Kruys A."/>
            <person name="Hutchinson M.I."/>
            <person name="Powell A.J."/>
            <person name="Barry K."/>
            <person name="Miller A.N."/>
            <person name="Grigoriev I.V."/>
            <person name="Debuchy R."/>
            <person name="Gladieux P."/>
            <person name="Thoren M.H."/>
            <person name="Johannesson H."/>
        </authorList>
    </citation>
    <scope>NUCLEOTIDE SEQUENCE</scope>
    <source>
        <strain evidence="2">CBS 333.67</strain>
    </source>
</reference>
<comment type="caution">
    <text evidence="2">The sequence shown here is derived from an EMBL/GenBank/DDBJ whole genome shotgun (WGS) entry which is preliminary data.</text>
</comment>
<evidence type="ECO:0000256" key="1">
    <source>
        <dbReference type="SAM" id="MobiDB-lite"/>
    </source>
</evidence>
<name>A0AAJ0H4H8_9PEZI</name>
<accession>A0AAJ0H4H8</accession>
<protein>
    <submittedName>
        <fullName evidence="2">Uncharacterized protein</fullName>
    </submittedName>
</protein>
<gene>
    <name evidence="2" type="ORF">B0T15DRAFT_80858</name>
</gene>
<evidence type="ECO:0000313" key="2">
    <source>
        <dbReference type="EMBL" id="KAK3311607.1"/>
    </source>
</evidence>
<feature type="region of interest" description="Disordered" evidence="1">
    <location>
        <begin position="75"/>
        <end position="129"/>
    </location>
</feature>
<feature type="compositionally biased region" description="Basic and acidic residues" evidence="1">
    <location>
        <begin position="75"/>
        <end position="84"/>
    </location>
</feature>
<dbReference type="AlphaFoldDB" id="A0AAJ0H4H8"/>
<evidence type="ECO:0000313" key="3">
    <source>
        <dbReference type="Proteomes" id="UP001273166"/>
    </source>
</evidence>
<dbReference type="RefSeq" id="XP_062727387.1">
    <property type="nucleotide sequence ID" value="XM_062871342.1"/>
</dbReference>
<keyword evidence="3" id="KW-1185">Reference proteome</keyword>